<dbReference type="PROSITE" id="PS50109">
    <property type="entry name" value="HIS_KIN"/>
    <property type="match status" value="1"/>
</dbReference>
<evidence type="ECO:0000259" key="5">
    <source>
        <dbReference type="PROSITE" id="PS50109"/>
    </source>
</evidence>
<accession>A0ABS1JSW1</accession>
<dbReference type="SUPFAM" id="SSF55874">
    <property type="entry name" value="ATPase domain of HSP90 chaperone/DNA topoisomerase II/histidine kinase"/>
    <property type="match status" value="1"/>
</dbReference>
<keyword evidence="3" id="KW-0808">Transferase</keyword>
<dbReference type="InterPro" id="IPR004358">
    <property type="entry name" value="Sig_transdc_His_kin-like_C"/>
</dbReference>
<dbReference type="InterPro" id="IPR005467">
    <property type="entry name" value="His_kinase_dom"/>
</dbReference>
<dbReference type="EC" id="2.7.13.3" evidence="2"/>
<sequence length="387" mass="41099">MHEFLIHNRVELIERCKAKVALRPPRAATPEQLKNGIPLFLEQLTRTLQAESEGESGESLRISGASGGGSSSALSEMGLSATAHGRQLLELGYSVDDVVHGYGDLCQAISDMAVERDAPFTPDEFRTLNRCLDNAIAEAVSEFSAQRDLATARRYADEANERQGVLLHELRNSLHTATLALTALETGKLSIAGATGGVLRRSLVALTSLVKHALDEVRLGAALSNDKEVFPLAPFLADAGSATLLDANARGCSFVVRNTIDPDIEIKADRQLLLGAVINLVQNAFKFTRPGTEVSLNAHATPDGIVSIEVEDGCGGLPPGVAEVMFRPFIRRHGDKSGLGLGLSIARQNVEAVGGTLTVRDLPGKGCVFTISVRRHASPSASEGPAK</sequence>
<protein>
    <recommendedName>
        <fullName evidence="2">histidine kinase</fullName>
        <ecNumber evidence="2">2.7.13.3</ecNumber>
    </recommendedName>
</protein>
<evidence type="ECO:0000256" key="2">
    <source>
        <dbReference type="ARBA" id="ARBA00012438"/>
    </source>
</evidence>
<dbReference type="SMART" id="SM00387">
    <property type="entry name" value="HATPase_c"/>
    <property type="match status" value="1"/>
</dbReference>
<dbReference type="EMBL" id="JAEQND010000011">
    <property type="protein sequence ID" value="MBL0427334.1"/>
    <property type="molecule type" value="Genomic_DNA"/>
</dbReference>
<proteinExistence type="predicted"/>
<evidence type="ECO:0000256" key="3">
    <source>
        <dbReference type="ARBA" id="ARBA00022679"/>
    </source>
</evidence>
<dbReference type="Proteomes" id="UP000622707">
    <property type="component" value="Unassembled WGS sequence"/>
</dbReference>
<dbReference type="GO" id="GO:0016301">
    <property type="term" value="F:kinase activity"/>
    <property type="evidence" value="ECO:0007669"/>
    <property type="project" value="UniProtKB-KW"/>
</dbReference>
<dbReference type="InterPro" id="IPR003594">
    <property type="entry name" value="HATPase_dom"/>
</dbReference>
<keyword evidence="7" id="KW-1185">Reference proteome</keyword>
<dbReference type="Gene3D" id="3.30.565.10">
    <property type="entry name" value="Histidine kinase-like ATPase, C-terminal domain"/>
    <property type="match status" value="1"/>
</dbReference>
<evidence type="ECO:0000256" key="4">
    <source>
        <dbReference type="ARBA" id="ARBA00022777"/>
    </source>
</evidence>
<dbReference type="InterPro" id="IPR036890">
    <property type="entry name" value="HATPase_C_sf"/>
</dbReference>
<name>A0ABS1JSW1_9BURK</name>
<dbReference type="PRINTS" id="PR00344">
    <property type="entry name" value="BCTRLSENSOR"/>
</dbReference>
<dbReference type="PANTHER" id="PTHR43047:SF72">
    <property type="entry name" value="OSMOSENSING HISTIDINE PROTEIN KINASE SLN1"/>
    <property type="match status" value="1"/>
</dbReference>
<evidence type="ECO:0000313" key="7">
    <source>
        <dbReference type="Proteomes" id="UP000622707"/>
    </source>
</evidence>
<dbReference type="PANTHER" id="PTHR43047">
    <property type="entry name" value="TWO-COMPONENT HISTIDINE PROTEIN KINASE"/>
    <property type="match status" value="1"/>
</dbReference>
<reference evidence="6 7" key="1">
    <citation type="journal article" date="2017" name="Int. J. Syst. Evol. Microbiol.">
        <title>Ramlibacter alkalitolerans sp. nov., alkali-tolerant bacterium isolated from soil of ginseng.</title>
        <authorList>
            <person name="Lee D.H."/>
            <person name="Cha C.J."/>
        </authorList>
    </citation>
    <scope>NUCLEOTIDE SEQUENCE [LARGE SCALE GENOMIC DNA]</scope>
    <source>
        <strain evidence="6 7">KACC 19305</strain>
    </source>
</reference>
<evidence type="ECO:0000313" key="6">
    <source>
        <dbReference type="EMBL" id="MBL0427334.1"/>
    </source>
</evidence>
<comment type="catalytic activity">
    <reaction evidence="1">
        <text>ATP + protein L-histidine = ADP + protein N-phospho-L-histidine.</text>
        <dbReference type="EC" id="2.7.13.3"/>
    </reaction>
</comment>
<feature type="domain" description="Histidine kinase" evidence="5">
    <location>
        <begin position="165"/>
        <end position="377"/>
    </location>
</feature>
<dbReference type="Pfam" id="PF02518">
    <property type="entry name" value="HATPase_c"/>
    <property type="match status" value="1"/>
</dbReference>
<evidence type="ECO:0000256" key="1">
    <source>
        <dbReference type="ARBA" id="ARBA00000085"/>
    </source>
</evidence>
<keyword evidence="4 6" id="KW-0418">Kinase</keyword>
<comment type="caution">
    <text evidence="6">The sequence shown here is derived from an EMBL/GenBank/DDBJ whole genome shotgun (WGS) entry which is preliminary data.</text>
</comment>
<organism evidence="6 7">
    <name type="scientific">Ramlibacter alkalitolerans</name>
    <dbReference type="NCBI Taxonomy" id="2039631"/>
    <lineage>
        <taxon>Bacteria</taxon>
        <taxon>Pseudomonadati</taxon>
        <taxon>Pseudomonadota</taxon>
        <taxon>Betaproteobacteria</taxon>
        <taxon>Burkholderiales</taxon>
        <taxon>Comamonadaceae</taxon>
        <taxon>Ramlibacter</taxon>
    </lineage>
</organism>
<gene>
    <name evidence="6" type="ORF">JI746_19635</name>
</gene>